<dbReference type="STRING" id="933084.A0A067P782"/>
<feature type="domain" description="CCHC-type" evidence="3">
    <location>
        <begin position="323"/>
        <end position="337"/>
    </location>
</feature>
<dbReference type="PROSITE" id="PS50158">
    <property type="entry name" value="ZF_CCHC"/>
    <property type="match status" value="1"/>
</dbReference>
<feature type="region of interest" description="Disordered" evidence="2">
    <location>
        <begin position="212"/>
        <end position="234"/>
    </location>
</feature>
<evidence type="ECO:0000259" key="3">
    <source>
        <dbReference type="PROSITE" id="PS50158"/>
    </source>
</evidence>
<keyword evidence="5" id="KW-1185">Reference proteome</keyword>
<sequence>MPSTGLEPFKGDGNPAENPENFVCAYMRWSANENDDFRKMQFKYFLHAGGAADMWWEELGPTEKATWSSILAAFHLRWPKITGMKKTADDYVDELLNTSSLKDEELGKKVEVSGIKVWSHIAWANKVEKLAAGAKIQMTNILNMYIGMVRKSLLDILKLKVDSKHANWADFCKAVREVDMEHIKDGVERMQRDQEISRDLARRLQLLESPATRQCLPTASSNPPGPPSAAPRAPVVRNASTYPVQRQPAPAQPMHAAMTDAEKAAFQARIDELPHHPDTLTGHLAYEAQKQAWFQKYGERTCVEQGTPFPLYPRTAGVCTGECFNCVTHGHLASDCPLEPICYLNPKERAWCRICSLILGAFRRNEAVRINLVLHEALGFGDCRDKYDGCSYRVGMEPS</sequence>
<reference evidence="5" key="1">
    <citation type="journal article" date="2014" name="Proc. Natl. Acad. Sci. U.S.A.">
        <title>Extensive sampling of basidiomycete genomes demonstrates inadequacy of the white-rot/brown-rot paradigm for wood decay fungi.</title>
        <authorList>
            <person name="Riley R."/>
            <person name="Salamov A.A."/>
            <person name="Brown D.W."/>
            <person name="Nagy L.G."/>
            <person name="Floudas D."/>
            <person name="Held B.W."/>
            <person name="Levasseur A."/>
            <person name="Lombard V."/>
            <person name="Morin E."/>
            <person name="Otillar R."/>
            <person name="Lindquist E.A."/>
            <person name="Sun H."/>
            <person name="LaButti K.M."/>
            <person name="Schmutz J."/>
            <person name="Jabbour D."/>
            <person name="Luo H."/>
            <person name="Baker S.E."/>
            <person name="Pisabarro A.G."/>
            <person name="Walton J.D."/>
            <person name="Blanchette R.A."/>
            <person name="Henrissat B."/>
            <person name="Martin F."/>
            <person name="Cullen D."/>
            <person name="Hibbett D.S."/>
            <person name="Grigoriev I.V."/>
        </authorList>
    </citation>
    <scope>NUCLEOTIDE SEQUENCE [LARGE SCALE GENOMIC DNA]</scope>
    <source>
        <strain evidence="5">MUCL 33604</strain>
    </source>
</reference>
<dbReference type="GO" id="GO:0008270">
    <property type="term" value="F:zinc ion binding"/>
    <property type="evidence" value="ECO:0007669"/>
    <property type="project" value="UniProtKB-KW"/>
</dbReference>
<protein>
    <recommendedName>
        <fullName evidence="3">CCHC-type domain-containing protein</fullName>
    </recommendedName>
</protein>
<dbReference type="HOGENOM" id="CLU_037286_0_0_1"/>
<evidence type="ECO:0000256" key="1">
    <source>
        <dbReference type="PROSITE-ProRule" id="PRU00047"/>
    </source>
</evidence>
<proteinExistence type="predicted"/>
<keyword evidence="1" id="KW-0862">Zinc</keyword>
<evidence type="ECO:0000313" key="4">
    <source>
        <dbReference type="EMBL" id="KDQ50634.1"/>
    </source>
</evidence>
<name>A0A067P782_9AGAM</name>
<evidence type="ECO:0000313" key="5">
    <source>
        <dbReference type="Proteomes" id="UP000027265"/>
    </source>
</evidence>
<dbReference type="Proteomes" id="UP000027265">
    <property type="component" value="Unassembled WGS sequence"/>
</dbReference>
<dbReference type="InParanoid" id="A0A067P782"/>
<dbReference type="Pfam" id="PF00098">
    <property type="entry name" value="zf-CCHC"/>
    <property type="match status" value="1"/>
</dbReference>
<keyword evidence="1" id="KW-0863">Zinc-finger</keyword>
<dbReference type="AlphaFoldDB" id="A0A067P782"/>
<dbReference type="EMBL" id="KL197757">
    <property type="protein sequence ID" value="KDQ50634.1"/>
    <property type="molecule type" value="Genomic_DNA"/>
</dbReference>
<organism evidence="4 5">
    <name type="scientific">Jaapia argillacea MUCL 33604</name>
    <dbReference type="NCBI Taxonomy" id="933084"/>
    <lineage>
        <taxon>Eukaryota</taxon>
        <taxon>Fungi</taxon>
        <taxon>Dikarya</taxon>
        <taxon>Basidiomycota</taxon>
        <taxon>Agaricomycotina</taxon>
        <taxon>Agaricomycetes</taxon>
        <taxon>Agaricomycetidae</taxon>
        <taxon>Jaapiales</taxon>
        <taxon>Jaapiaceae</taxon>
        <taxon>Jaapia</taxon>
    </lineage>
</organism>
<keyword evidence="1" id="KW-0479">Metal-binding</keyword>
<gene>
    <name evidence="4" type="ORF">JAAARDRAFT_63050</name>
</gene>
<dbReference type="GO" id="GO:0003676">
    <property type="term" value="F:nucleic acid binding"/>
    <property type="evidence" value="ECO:0007669"/>
    <property type="project" value="InterPro"/>
</dbReference>
<dbReference type="InterPro" id="IPR001878">
    <property type="entry name" value="Znf_CCHC"/>
</dbReference>
<dbReference type="OrthoDB" id="2678560at2759"/>
<evidence type="ECO:0000256" key="2">
    <source>
        <dbReference type="SAM" id="MobiDB-lite"/>
    </source>
</evidence>
<accession>A0A067P782</accession>